<evidence type="ECO:0000313" key="2">
    <source>
        <dbReference type="EMBL" id="KAI9247459.1"/>
    </source>
</evidence>
<keyword evidence="3" id="KW-1185">Reference proteome</keyword>
<dbReference type="InterPro" id="IPR001810">
    <property type="entry name" value="F-box_dom"/>
</dbReference>
<dbReference type="PANTHER" id="PTHR13318">
    <property type="entry name" value="PARTNER OF PAIRED, ISOFORM B-RELATED"/>
    <property type="match status" value="1"/>
</dbReference>
<dbReference type="PROSITE" id="PS50181">
    <property type="entry name" value="FBOX"/>
    <property type="match status" value="1"/>
</dbReference>
<dbReference type="Proteomes" id="UP001209540">
    <property type="component" value="Unassembled WGS sequence"/>
</dbReference>
<comment type="caution">
    <text evidence="2">The sequence shown here is derived from an EMBL/GenBank/DDBJ whole genome shotgun (WGS) entry which is preliminary data.</text>
</comment>
<proteinExistence type="predicted"/>
<name>A0AAD5JYX7_9FUNG</name>
<dbReference type="Gene3D" id="3.80.10.10">
    <property type="entry name" value="Ribonuclease Inhibitor"/>
    <property type="match status" value="2"/>
</dbReference>
<dbReference type="AlphaFoldDB" id="A0AAD5JYX7"/>
<evidence type="ECO:0000259" key="1">
    <source>
        <dbReference type="PROSITE" id="PS50181"/>
    </source>
</evidence>
<dbReference type="InterPro" id="IPR032675">
    <property type="entry name" value="LRR_dom_sf"/>
</dbReference>
<sequence length="570" mass="64862">MTSTTIIPTSNHCSLHSSVDFISALPFDLVPLILKNFSSVELLNLFSVSKIWKERLLSCYESYLSIVIFRWELNTNILKELNTVADKVVHLGLTFIASEGLYTRALQLLESGIFVNLKHLEITDCNLSKNTTILPALYAVSNTLKELKLSTRSSGVSLQRVVSVCQGLERLWWSSATDTQTGIMNYNAIKNFYNKNTNLTHLIVSAPSVYMSFIRQLTDLCPNVRHLCIGTFSSQDALHSIKQSYGSQLEYLSLNPESCSVSTWFELGVKTKTTATRVDHHCAGHSSDGLLQGLRHLDSYKHNELALVSLIEEHNSTIEELKIRGRKQSYFPVNVVEHQLINNIFQKCSKPFLNLHTLWISQYSHYPHMIPMLMSHVSVTLQELSFSTCNLQDPSIFQSIKKLTGLKRLSFCYKVQVDHSDLLGLIQHFAITNKKNVNNNKNNNNINASSSFITRERQNQQIQSIRISGEEMSLDDIILRELVKIETLQELGIYCTEEIADENMDEICELLRQCGACLQILELSSRIQLNNKALRQLSHLPSLEILTVWSEQQKITTRKVLLDFLDQVYT</sequence>
<dbReference type="SUPFAM" id="SSF52047">
    <property type="entry name" value="RNI-like"/>
    <property type="match status" value="1"/>
</dbReference>
<dbReference type="EMBL" id="JAIXMP010000042">
    <property type="protein sequence ID" value="KAI9247459.1"/>
    <property type="molecule type" value="Genomic_DNA"/>
</dbReference>
<evidence type="ECO:0000313" key="3">
    <source>
        <dbReference type="Proteomes" id="UP001209540"/>
    </source>
</evidence>
<reference evidence="2" key="1">
    <citation type="journal article" date="2022" name="IScience">
        <title>Evolution of zygomycete secretomes and the origins of terrestrial fungal ecologies.</title>
        <authorList>
            <person name="Chang Y."/>
            <person name="Wang Y."/>
            <person name="Mondo S."/>
            <person name="Ahrendt S."/>
            <person name="Andreopoulos W."/>
            <person name="Barry K."/>
            <person name="Beard J."/>
            <person name="Benny G.L."/>
            <person name="Blankenship S."/>
            <person name="Bonito G."/>
            <person name="Cuomo C."/>
            <person name="Desiro A."/>
            <person name="Gervers K.A."/>
            <person name="Hundley H."/>
            <person name="Kuo A."/>
            <person name="LaButti K."/>
            <person name="Lang B.F."/>
            <person name="Lipzen A."/>
            <person name="O'Donnell K."/>
            <person name="Pangilinan J."/>
            <person name="Reynolds N."/>
            <person name="Sandor L."/>
            <person name="Smith M.E."/>
            <person name="Tsang A."/>
            <person name="Grigoriev I.V."/>
            <person name="Stajich J.E."/>
            <person name="Spatafora J.W."/>
        </authorList>
    </citation>
    <scope>NUCLEOTIDE SEQUENCE</scope>
    <source>
        <strain evidence="2">RSA 2281</strain>
    </source>
</reference>
<organism evidence="2 3">
    <name type="scientific">Phascolomyces articulosus</name>
    <dbReference type="NCBI Taxonomy" id="60185"/>
    <lineage>
        <taxon>Eukaryota</taxon>
        <taxon>Fungi</taxon>
        <taxon>Fungi incertae sedis</taxon>
        <taxon>Mucoromycota</taxon>
        <taxon>Mucoromycotina</taxon>
        <taxon>Mucoromycetes</taxon>
        <taxon>Mucorales</taxon>
        <taxon>Lichtheimiaceae</taxon>
        <taxon>Phascolomyces</taxon>
    </lineage>
</organism>
<gene>
    <name evidence="2" type="ORF">BDA99DRAFT_542906</name>
</gene>
<protein>
    <recommendedName>
        <fullName evidence="1">F-box domain-containing protein</fullName>
    </recommendedName>
</protein>
<dbReference type="GO" id="GO:0019005">
    <property type="term" value="C:SCF ubiquitin ligase complex"/>
    <property type="evidence" value="ECO:0007669"/>
    <property type="project" value="TreeGrafter"/>
</dbReference>
<reference evidence="2" key="2">
    <citation type="submission" date="2023-02" db="EMBL/GenBank/DDBJ databases">
        <authorList>
            <consortium name="DOE Joint Genome Institute"/>
            <person name="Mondo S.J."/>
            <person name="Chang Y."/>
            <person name="Wang Y."/>
            <person name="Ahrendt S."/>
            <person name="Andreopoulos W."/>
            <person name="Barry K."/>
            <person name="Beard J."/>
            <person name="Benny G.L."/>
            <person name="Blankenship S."/>
            <person name="Bonito G."/>
            <person name="Cuomo C."/>
            <person name="Desiro A."/>
            <person name="Gervers K.A."/>
            <person name="Hundley H."/>
            <person name="Kuo A."/>
            <person name="LaButti K."/>
            <person name="Lang B.F."/>
            <person name="Lipzen A."/>
            <person name="O'Donnell K."/>
            <person name="Pangilinan J."/>
            <person name="Reynolds N."/>
            <person name="Sandor L."/>
            <person name="Smith M.W."/>
            <person name="Tsang A."/>
            <person name="Grigoriev I.V."/>
            <person name="Stajich J.E."/>
            <person name="Spatafora J.W."/>
        </authorList>
    </citation>
    <scope>NUCLEOTIDE SEQUENCE</scope>
    <source>
        <strain evidence="2">RSA 2281</strain>
    </source>
</reference>
<feature type="domain" description="F-box" evidence="1">
    <location>
        <begin position="19"/>
        <end position="66"/>
    </location>
</feature>
<dbReference type="GO" id="GO:0031146">
    <property type="term" value="P:SCF-dependent proteasomal ubiquitin-dependent protein catabolic process"/>
    <property type="evidence" value="ECO:0007669"/>
    <property type="project" value="TreeGrafter"/>
</dbReference>
<dbReference type="PANTHER" id="PTHR13318:SF247">
    <property type="entry name" value="GH16156P"/>
    <property type="match status" value="1"/>
</dbReference>
<accession>A0AAD5JYX7</accession>